<comment type="caution">
    <text evidence="4">The sequence shown here is derived from an EMBL/GenBank/DDBJ whole genome shotgun (WGS) entry which is preliminary data.</text>
</comment>
<dbReference type="NCBIfam" id="TIGR00002">
    <property type="entry name" value="S16"/>
    <property type="match status" value="1"/>
</dbReference>
<dbReference type="InterPro" id="IPR000307">
    <property type="entry name" value="Ribosomal_bS16"/>
</dbReference>
<accession>A0A2M8L775</accession>
<dbReference type="SUPFAM" id="SSF54565">
    <property type="entry name" value="Ribosomal protein S16"/>
    <property type="match status" value="1"/>
</dbReference>
<evidence type="ECO:0000256" key="2">
    <source>
        <dbReference type="ARBA" id="ARBA00023274"/>
    </source>
</evidence>
<dbReference type="InterPro" id="IPR023803">
    <property type="entry name" value="Ribosomal_bS16_dom_sf"/>
</dbReference>
<dbReference type="PANTHER" id="PTHR12919:SF20">
    <property type="entry name" value="SMALL RIBOSOMAL SUBUNIT PROTEIN BS16M"/>
    <property type="match status" value="1"/>
</dbReference>
<dbReference type="GO" id="GO:0003735">
    <property type="term" value="F:structural constituent of ribosome"/>
    <property type="evidence" value="ECO:0007669"/>
    <property type="project" value="InterPro"/>
</dbReference>
<dbReference type="PANTHER" id="PTHR12919">
    <property type="entry name" value="30S RIBOSOMAL PROTEIN S16"/>
    <property type="match status" value="1"/>
</dbReference>
<dbReference type="Gene3D" id="3.30.1320.10">
    <property type="match status" value="1"/>
</dbReference>
<evidence type="ECO:0000313" key="4">
    <source>
        <dbReference type="EMBL" id="PJE70089.1"/>
    </source>
</evidence>
<evidence type="ECO:0000256" key="1">
    <source>
        <dbReference type="ARBA" id="ARBA00022980"/>
    </source>
</evidence>
<dbReference type="HAMAP" id="MF_00385">
    <property type="entry name" value="Ribosomal_bS16"/>
    <property type="match status" value="1"/>
</dbReference>
<evidence type="ECO:0000313" key="5">
    <source>
        <dbReference type="Proteomes" id="UP000231579"/>
    </source>
</evidence>
<dbReference type="GO" id="GO:0005737">
    <property type="term" value="C:cytoplasm"/>
    <property type="evidence" value="ECO:0007669"/>
    <property type="project" value="UniProtKB-ARBA"/>
</dbReference>
<dbReference type="AlphaFoldDB" id="A0A2M8L775"/>
<dbReference type="Pfam" id="PF00886">
    <property type="entry name" value="Ribosomal_S16"/>
    <property type="match status" value="1"/>
</dbReference>
<evidence type="ECO:0000256" key="3">
    <source>
        <dbReference type="HAMAP-Rule" id="MF_00385"/>
    </source>
</evidence>
<name>A0A2M8L775_9BACT</name>
<gene>
    <name evidence="3 4" type="primary">rpsP</name>
    <name evidence="4" type="ORF">COU97_01525</name>
</gene>
<dbReference type="GO" id="GO:0006412">
    <property type="term" value="P:translation"/>
    <property type="evidence" value="ECO:0007669"/>
    <property type="project" value="UniProtKB-UniRule"/>
</dbReference>
<organism evidence="4 5">
    <name type="scientific">Candidatus Shapirobacteria bacterium CG10_big_fil_rev_8_21_14_0_10_48_15</name>
    <dbReference type="NCBI Taxonomy" id="1974484"/>
    <lineage>
        <taxon>Bacteria</taxon>
        <taxon>Candidatus Shapironibacteriota</taxon>
    </lineage>
</organism>
<protein>
    <recommendedName>
        <fullName evidence="3">Small ribosomal subunit protein bS16</fullName>
    </recommendedName>
</protein>
<keyword evidence="2 3" id="KW-0687">Ribonucleoprotein</keyword>
<dbReference type="Proteomes" id="UP000231579">
    <property type="component" value="Unassembled WGS sequence"/>
</dbReference>
<dbReference type="EMBL" id="PFEM01000023">
    <property type="protein sequence ID" value="PJE70089.1"/>
    <property type="molecule type" value="Genomic_DNA"/>
</dbReference>
<comment type="similarity">
    <text evidence="3">Belongs to the bacterial ribosomal protein bS16 family.</text>
</comment>
<reference evidence="5" key="1">
    <citation type="submission" date="2017-09" db="EMBL/GenBank/DDBJ databases">
        <title>Depth-based differentiation of microbial function through sediment-hosted aquifers and enrichment of novel symbionts in the deep terrestrial subsurface.</title>
        <authorList>
            <person name="Probst A.J."/>
            <person name="Ladd B."/>
            <person name="Jarett J.K."/>
            <person name="Geller-Mcgrath D.E."/>
            <person name="Sieber C.M.K."/>
            <person name="Emerson J.B."/>
            <person name="Anantharaman K."/>
            <person name="Thomas B.C."/>
            <person name="Malmstrom R."/>
            <person name="Stieglmeier M."/>
            <person name="Klingl A."/>
            <person name="Woyke T."/>
            <person name="Ryan C.M."/>
            <person name="Banfield J.F."/>
        </authorList>
    </citation>
    <scope>NUCLEOTIDE SEQUENCE [LARGE SCALE GENOMIC DNA]</scope>
</reference>
<proteinExistence type="inferred from homology"/>
<keyword evidence="1 3" id="KW-0689">Ribosomal protein</keyword>
<dbReference type="GO" id="GO:0015935">
    <property type="term" value="C:small ribosomal subunit"/>
    <property type="evidence" value="ECO:0007669"/>
    <property type="project" value="TreeGrafter"/>
</dbReference>
<sequence length="82" mass="9251">MVKIRLIRMGTKHKPFFRIAVAHEQTKRNGPAIEVIGFYNPQTKPATLKLDRAKLKQWLEKGAQPTASLRGLLNEKIASVLS</sequence>